<evidence type="ECO:0000313" key="4">
    <source>
        <dbReference type="EMBL" id="KAL1404824.1"/>
    </source>
</evidence>
<evidence type="ECO:0008006" key="6">
    <source>
        <dbReference type="Google" id="ProtNLM"/>
    </source>
</evidence>
<reference evidence="4 5" key="1">
    <citation type="submission" date="2023-08" db="EMBL/GenBank/DDBJ databases">
        <title>Annotated Genome Sequence of Vanrija albida AlHP1.</title>
        <authorList>
            <person name="Herzog R."/>
        </authorList>
    </citation>
    <scope>NUCLEOTIDE SEQUENCE [LARGE SCALE GENOMIC DNA]</scope>
    <source>
        <strain evidence="4 5">AlHP1</strain>
    </source>
</reference>
<protein>
    <recommendedName>
        <fullName evidence="6">RlpA-like protein double-psi beta-barrel domain-containing protein</fullName>
    </recommendedName>
</protein>
<organism evidence="4 5">
    <name type="scientific">Vanrija albida</name>
    <dbReference type="NCBI Taxonomy" id="181172"/>
    <lineage>
        <taxon>Eukaryota</taxon>
        <taxon>Fungi</taxon>
        <taxon>Dikarya</taxon>
        <taxon>Basidiomycota</taxon>
        <taxon>Agaricomycotina</taxon>
        <taxon>Tremellomycetes</taxon>
        <taxon>Trichosporonales</taxon>
        <taxon>Trichosporonaceae</taxon>
        <taxon>Vanrija</taxon>
    </lineage>
</organism>
<feature type="chain" id="PRO_5047443713" description="RlpA-like protein double-psi beta-barrel domain-containing protein" evidence="3">
    <location>
        <begin position="19"/>
        <end position="302"/>
    </location>
</feature>
<name>A0ABR3PQZ3_9TREE</name>
<keyword evidence="1 3" id="KW-0732">Signal</keyword>
<dbReference type="GeneID" id="95989477"/>
<evidence type="ECO:0000313" key="5">
    <source>
        <dbReference type="Proteomes" id="UP001565368"/>
    </source>
</evidence>
<feature type="signal peptide" evidence="3">
    <location>
        <begin position="1"/>
        <end position="18"/>
    </location>
</feature>
<dbReference type="EMBL" id="JBBXJM010000007">
    <property type="protein sequence ID" value="KAL1404824.1"/>
    <property type="molecule type" value="Genomic_DNA"/>
</dbReference>
<accession>A0ABR3PQZ3</accession>
<dbReference type="PANTHER" id="PTHR31836:SF28">
    <property type="entry name" value="SRCR DOMAIN-CONTAINING PROTEIN-RELATED"/>
    <property type="match status" value="1"/>
</dbReference>
<evidence type="ECO:0000256" key="2">
    <source>
        <dbReference type="SAM" id="MobiDB-lite"/>
    </source>
</evidence>
<comment type="caution">
    <text evidence="4">The sequence shown here is derived from an EMBL/GenBank/DDBJ whole genome shotgun (WGS) entry which is preliminary data.</text>
</comment>
<dbReference type="RefSeq" id="XP_069204768.1">
    <property type="nucleotide sequence ID" value="XM_069356831.1"/>
</dbReference>
<dbReference type="PANTHER" id="PTHR31836">
    <property type="match status" value="1"/>
</dbReference>
<dbReference type="Proteomes" id="UP001565368">
    <property type="component" value="Unassembled WGS sequence"/>
</dbReference>
<evidence type="ECO:0000256" key="3">
    <source>
        <dbReference type="SAM" id="SignalP"/>
    </source>
</evidence>
<proteinExistence type="predicted"/>
<keyword evidence="5" id="KW-1185">Reference proteome</keyword>
<dbReference type="CDD" id="cd22191">
    <property type="entry name" value="DPBB_RlpA_EXP_N-like"/>
    <property type="match status" value="1"/>
</dbReference>
<feature type="region of interest" description="Disordered" evidence="2">
    <location>
        <begin position="144"/>
        <end position="228"/>
    </location>
</feature>
<dbReference type="InterPro" id="IPR036908">
    <property type="entry name" value="RlpA-like_sf"/>
</dbReference>
<dbReference type="SUPFAM" id="SSF50685">
    <property type="entry name" value="Barwin-like endoglucanases"/>
    <property type="match status" value="1"/>
</dbReference>
<gene>
    <name evidence="4" type="ORF">Q8F55_008434</name>
</gene>
<dbReference type="Gene3D" id="2.40.40.10">
    <property type="entry name" value="RlpA-like domain"/>
    <property type="match status" value="1"/>
</dbReference>
<sequence length="302" mass="30860">MLIAPLLSAATLASVVAAGSHLAGRGKHIRRNEVALAGQKRGSGLPASVSNSKATWYSLTPEEGGTIVACDGHSPDMNTFFVAMNTQMFNMDQCYQWITITANGKTASAQILDSCPTCPTYGQLDMSPGLMEFFDPGKHSGVISISWTSGGGGGGQQPEPETTTKKPEPTPESTWSPPPPPPTSTWSPEPTTTTSTESSTTTTSSSTTTTSTVTSSSFSSSASANSTTISSTVSLNATSTLLNATTIANVTGTTFQLANATATLGHDAVVTDIPSAPANGNLAQVGNLVANIGRIIVLGASV</sequence>
<feature type="compositionally biased region" description="Low complexity" evidence="2">
    <location>
        <begin position="184"/>
        <end position="228"/>
    </location>
</feature>
<evidence type="ECO:0000256" key="1">
    <source>
        <dbReference type="ARBA" id="ARBA00022729"/>
    </source>
</evidence>
<dbReference type="InterPro" id="IPR051477">
    <property type="entry name" value="Expansin_CellWall"/>
</dbReference>